<evidence type="ECO:0000313" key="2">
    <source>
        <dbReference type="EMBL" id="UWP94871.1"/>
    </source>
</evidence>
<evidence type="ECO:0000313" key="3">
    <source>
        <dbReference type="Proteomes" id="UP001057991"/>
    </source>
</evidence>
<dbReference type="RefSeq" id="WP_259805787.1">
    <property type="nucleotide sequence ID" value="NZ_CP080776.1"/>
</dbReference>
<protein>
    <submittedName>
        <fullName evidence="2">NnrS family protein</fullName>
    </submittedName>
</protein>
<sequence>MILLTGAYRLFFPAAALFAGLAIPLWLMMFMGASDVMSDPYLWHQHEMLFGYLPAAIAGFLFTAIPNWTGRPPLGPVALALLFTLWTSARVAMFVAPEAAWTHQLAVAFLPVVAGLALGNLILSQNSRNYIVAAVIFALGLAQAMFLWTDADLGLTAGFAMAFVLMVHIGGRVTPAFSRNWLRQRKAPRVPAPFGRVDQMAITLTAATALGWVFIGATPLVGMLAAATAIALALRLSRWCGLSVLSEPLLFAQHAAYGWLVISMALLALHGLGEMATASQLRHALGAGAIGSMTVIVMLRAMLGHSGRPLVGSKLDVALLLCIHLGAAIRVMADWFGAPIGFIHAGGTFWALGMILFAIRIIPIALTPRLQS</sequence>
<feature type="transmembrane region" description="Helical" evidence="1">
    <location>
        <begin position="7"/>
        <end position="29"/>
    </location>
</feature>
<feature type="transmembrane region" description="Helical" evidence="1">
    <location>
        <begin position="77"/>
        <end position="95"/>
    </location>
</feature>
<accession>A0A9Q9HBM1</accession>
<dbReference type="Proteomes" id="UP001057991">
    <property type="component" value="Chromosome"/>
</dbReference>
<reference evidence="2" key="1">
    <citation type="submission" date="2021-08" db="EMBL/GenBank/DDBJ databases">
        <authorList>
            <person name="Nwanade C."/>
            <person name="Wang M."/>
            <person name="Masoudi A."/>
            <person name="Yu Z."/>
            <person name="Liu J."/>
        </authorList>
    </citation>
    <scope>NUCLEOTIDE SEQUENCE</scope>
    <source>
        <strain evidence="2">S056</strain>
    </source>
</reference>
<feature type="transmembrane region" description="Helical" evidence="1">
    <location>
        <begin position="339"/>
        <end position="362"/>
    </location>
</feature>
<dbReference type="Pfam" id="PF05940">
    <property type="entry name" value="NnrS"/>
    <property type="match status" value="1"/>
</dbReference>
<keyword evidence="1" id="KW-1133">Transmembrane helix</keyword>
<feature type="transmembrane region" description="Helical" evidence="1">
    <location>
        <begin position="130"/>
        <end position="148"/>
    </location>
</feature>
<proteinExistence type="predicted"/>
<evidence type="ECO:0000256" key="1">
    <source>
        <dbReference type="SAM" id="Phobius"/>
    </source>
</evidence>
<feature type="transmembrane region" description="Helical" evidence="1">
    <location>
        <begin position="284"/>
        <end position="303"/>
    </location>
</feature>
<feature type="transmembrane region" description="Helical" evidence="1">
    <location>
        <begin position="49"/>
        <end position="65"/>
    </location>
</feature>
<name>A0A9Q9HBM1_9RHOB</name>
<feature type="transmembrane region" description="Helical" evidence="1">
    <location>
        <begin position="220"/>
        <end position="237"/>
    </location>
</feature>
<dbReference type="AlphaFoldDB" id="A0A9Q9HBM1"/>
<dbReference type="InterPro" id="IPR010266">
    <property type="entry name" value="NnrS"/>
</dbReference>
<feature type="transmembrane region" description="Helical" evidence="1">
    <location>
        <begin position="101"/>
        <end position="123"/>
    </location>
</feature>
<keyword evidence="1" id="KW-0812">Transmembrane</keyword>
<organism evidence="2 3">
    <name type="scientific">Aliiroseovarius crassostreae</name>
    <dbReference type="NCBI Taxonomy" id="154981"/>
    <lineage>
        <taxon>Bacteria</taxon>
        <taxon>Pseudomonadati</taxon>
        <taxon>Pseudomonadota</taxon>
        <taxon>Alphaproteobacteria</taxon>
        <taxon>Rhodobacterales</taxon>
        <taxon>Paracoccaceae</taxon>
        <taxon>Aliiroseovarius</taxon>
    </lineage>
</organism>
<feature type="transmembrane region" description="Helical" evidence="1">
    <location>
        <begin position="154"/>
        <end position="173"/>
    </location>
</feature>
<dbReference type="EMBL" id="CP080776">
    <property type="protein sequence ID" value="UWP94871.1"/>
    <property type="molecule type" value="Genomic_DNA"/>
</dbReference>
<keyword evidence="1" id="KW-0472">Membrane</keyword>
<gene>
    <name evidence="2" type="ORF">K3X48_11740</name>
</gene>
<feature type="transmembrane region" description="Helical" evidence="1">
    <location>
        <begin position="249"/>
        <end position="272"/>
    </location>
</feature>